<comment type="caution">
    <text evidence="1">The sequence shown here is derived from an EMBL/GenBank/DDBJ whole genome shotgun (WGS) entry which is preliminary data.</text>
</comment>
<reference evidence="1 2" key="1">
    <citation type="journal article" date="2017" name="New Microbes New Infect">
        <title>Genome sequence of 'Leucobacter massiliensis' sp. nov. isolated from human pharynx after travel to the 2014 Hajj.</title>
        <authorList>
            <person name="Leangapichart T."/>
            <person name="Gautret P."/>
            <person name="Nguyen T.T."/>
            <person name="Armstrong N."/>
            <person name="Rolain J.M."/>
        </authorList>
    </citation>
    <scope>NUCLEOTIDE SEQUENCE [LARGE SCALE GENOMIC DNA]</scope>
    <source>
        <strain evidence="1 2">122RC15</strain>
    </source>
</reference>
<proteinExistence type="predicted"/>
<name>A0A2S9QSD0_9MICO</name>
<protein>
    <submittedName>
        <fullName evidence="1">Uncharacterized protein</fullName>
    </submittedName>
</protein>
<dbReference type="EMBL" id="MWZD01000011">
    <property type="protein sequence ID" value="PRI12500.1"/>
    <property type="molecule type" value="Genomic_DNA"/>
</dbReference>
<sequence length="155" mass="17539">MAITEVPDAAHEARKARYRREVADLDYRRSIVRLKQGGLTQKSIAAMVGVAQPTVQKLLARAATVKMPAEGFAGADPYEICERYAAGLIDRAQLMDELTRWEYAPPARTNDYFDDLLFDAPGSTDDLERARRRGLIDEDTFYEVLDRIEPRMTAE</sequence>
<dbReference type="AlphaFoldDB" id="A0A2S9QSD0"/>
<dbReference type="Gene3D" id="1.10.10.60">
    <property type="entry name" value="Homeodomain-like"/>
    <property type="match status" value="1"/>
</dbReference>
<organism evidence="1 2">
    <name type="scientific">Leucobacter massiliensis</name>
    <dbReference type="NCBI Taxonomy" id="1686285"/>
    <lineage>
        <taxon>Bacteria</taxon>
        <taxon>Bacillati</taxon>
        <taxon>Actinomycetota</taxon>
        <taxon>Actinomycetes</taxon>
        <taxon>Micrococcales</taxon>
        <taxon>Microbacteriaceae</taxon>
        <taxon>Leucobacter</taxon>
    </lineage>
</organism>
<evidence type="ECO:0000313" key="2">
    <source>
        <dbReference type="Proteomes" id="UP000238650"/>
    </source>
</evidence>
<evidence type="ECO:0000313" key="1">
    <source>
        <dbReference type="EMBL" id="PRI12500.1"/>
    </source>
</evidence>
<dbReference type="Proteomes" id="UP000238650">
    <property type="component" value="Unassembled WGS sequence"/>
</dbReference>
<accession>A0A2S9QSD0</accession>
<gene>
    <name evidence="1" type="ORF">B4915_00880</name>
</gene>
<keyword evidence="2" id="KW-1185">Reference proteome</keyword>